<feature type="signal peptide" evidence="2">
    <location>
        <begin position="1"/>
        <end position="26"/>
    </location>
</feature>
<dbReference type="SUPFAM" id="SSF55797">
    <property type="entry name" value="PR-1-like"/>
    <property type="match status" value="1"/>
</dbReference>
<dbReference type="CDD" id="cd05379">
    <property type="entry name" value="CAP_bacterial"/>
    <property type="match status" value="1"/>
</dbReference>
<dbReference type="PANTHER" id="PTHR31157:SF1">
    <property type="entry name" value="SCP DOMAIN-CONTAINING PROTEIN"/>
    <property type="match status" value="1"/>
</dbReference>
<evidence type="ECO:0000259" key="3">
    <source>
        <dbReference type="Pfam" id="PF00188"/>
    </source>
</evidence>
<dbReference type="EMBL" id="BSPD01000042">
    <property type="protein sequence ID" value="GLS26297.1"/>
    <property type="molecule type" value="Genomic_DNA"/>
</dbReference>
<feature type="region of interest" description="Disordered" evidence="1">
    <location>
        <begin position="151"/>
        <end position="204"/>
    </location>
</feature>
<feature type="chain" id="PRO_5041344297" description="SCP domain-containing protein" evidence="2">
    <location>
        <begin position="27"/>
        <end position="343"/>
    </location>
</feature>
<keyword evidence="2" id="KW-0732">Signal</keyword>
<proteinExistence type="predicted"/>
<feature type="domain" description="SCP" evidence="3">
    <location>
        <begin position="212"/>
        <end position="339"/>
    </location>
</feature>
<dbReference type="InterPro" id="IPR014044">
    <property type="entry name" value="CAP_dom"/>
</dbReference>
<accession>A0AA37T7R2</accession>
<evidence type="ECO:0000313" key="5">
    <source>
        <dbReference type="Proteomes" id="UP001156870"/>
    </source>
</evidence>
<name>A0AA37T7R2_9GAMM</name>
<dbReference type="AlphaFoldDB" id="A0AA37T7R2"/>
<evidence type="ECO:0000313" key="4">
    <source>
        <dbReference type="EMBL" id="GLS26297.1"/>
    </source>
</evidence>
<comment type="caution">
    <text evidence="4">The sequence shown here is derived from an EMBL/GenBank/DDBJ whole genome shotgun (WGS) entry which is preliminary data.</text>
</comment>
<organism evidence="4 5">
    <name type="scientific">Marinibactrum halimedae</name>
    <dbReference type="NCBI Taxonomy" id="1444977"/>
    <lineage>
        <taxon>Bacteria</taxon>
        <taxon>Pseudomonadati</taxon>
        <taxon>Pseudomonadota</taxon>
        <taxon>Gammaproteobacteria</taxon>
        <taxon>Cellvibrionales</taxon>
        <taxon>Cellvibrionaceae</taxon>
        <taxon>Marinibactrum</taxon>
    </lineage>
</organism>
<dbReference type="InterPro" id="IPR035940">
    <property type="entry name" value="CAP_sf"/>
</dbReference>
<protein>
    <recommendedName>
        <fullName evidence="3">SCP domain-containing protein</fullName>
    </recommendedName>
</protein>
<dbReference type="PANTHER" id="PTHR31157">
    <property type="entry name" value="SCP DOMAIN-CONTAINING PROTEIN"/>
    <property type="match status" value="1"/>
</dbReference>
<evidence type="ECO:0000256" key="2">
    <source>
        <dbReference type="SAM" id="SignalP"/>
    </source>
</evidence>
<dbReference type="Gene3D" id="3.40.33.10">
    <property type="entry name" value="CAP"/>
    <property type="match status" value="1"/>
</dbReference>
<reference evidence="4 5" key="1">
    <citation type="journal article" date="2014" name="Int. J. Syst. Evol. Microbiol.">
        <title>Complete genome sequence of Corynebacterium casei LMG S-19264T (=DSM 44701T), isolated from a smear-ripened cheese.</title>
        <authorList>
            <consortium name="US DOE Joint Genome Institute (JGI-PGF)"/>
            <person name="Walter F."/>
            <person name="Albersmeier A."/>
            <person name="Kalinowski J."/>
            <person name="Ruckert C."/>
        </authorList>
    </citation>
    <scope>NUCLEOTIDE SEQUENCE [LARGE SCALE GENOMIC DNA]</scope>
    <source>
        <strain evidence="4 5">NBRC 110095</strain>
    </source>
</reference>
<dbReference type="RefSeq" id="WP_232592437.1">
    <property type="nucleotide sequence ID" value="NZ_BSPD01000042.1"/>
</dbReference>
<dbReference type="Pfam" id="PF00188">
    <property type="entry name" value="CAP"/>
    <property type="match status" value="1"/>
</dbReference>
<evidence type="ECO:0000256" key="1">
    <source>
        <dbReference type="SAM" id="MobiDB-lite"/>
    </source>
</evidence>
<sequence>MYLRKLPLASALSIALLTSVSATALAEDIDLSNTLPFSNQDTGIGEITLQSDGALTLEGNRWVATPGGYTITENTVLEFEFSSTSQGEIHGIGFDDDNRISRNKIFHLHGTQSWGIDNQATYTAQNGEFQTFRIPVGQFYTGSGMQLVLVNDDDSANPNNNGTFRNVRLMDPTQNPGDGDPGDGNPGDGEPPQDPPPSDDNGCMDEFQRALLEAHNEVRSQGYNCGGTSYAPAPPLTFSCQLGEAAERHSTDMANNNHFSHTGTDGSSFTDRIGDTGYRYRTGGENIAAGQRSVDSVMNSWLNSSGHCRNIMNPSFTEYGGSLVRSSSSTYSQYWTSVFATPR</sequence>
<dbReference type="Proteomes" id="UP001156870">
    <property type="component" value="Unassembled WGS sequence"/>
</dbReference>
<keyword evidence="5" id="KW-1185">Reference proteome</keyword>
<dbReference type="Gene3D" id="2.60.120.430">
    <property type="entry name" value="Galactose-binding lectin"/>
    <property type="match status" value="1"/>
</dbReference>
<gene>
    <name evidence="4" type="ORF">GCM10007877_20120</name>
</gene>